<dbReference type="OrthoDB" id="7543968at2759"/>
<dbReference type="STRING" id="67767.A0A0J7MVZ1"/>
<feature type="domain" description="DDE Tnp4" evidence="8">
    <location>
        <begin position="12"/>
        <end position="92"/>
    </location>
</feature>
<evidence type="ECO:0000256" key="3">
    <source>
        <dbReference type="ARBA" id="ARBA00006958"/>
    </source>
</evidence>
<evidence type="ECO:0000256" key="4">
    <source>
        <dbReference type="ARBA" id="ARBA00022722"/>
    </source>
</evidence>
<proteinExistence type="inferred from homology"/>
<dbReference type="GO" id="GO:0005634">
    <property type="term" value="C:nucleus"/>
    <property type="evidence" value="ECO:0007669"/>
    <property type="project" value="UniProtKB-SubCell"/>
</dbReference>
<comment type="subcellular location">
    <subcellularLocation>
        <location evidence="2">Nucleus</location>
    </subcellularLocation>
</comment>
<keyword evidence="4" id="KW-0540">Nuclease</keyword>
<sequence length="170" mass="19600">MIRLWDSGNRSTWLLGDSGYPLEPWLMTPIINAPEESAEARYTQCHSSTRNCVERMFGLLKNVWRCLLGHRVLHYDPIMAANITVACAVLHNIRLNANIMHVEFDIDEEGEAEAQQRALLPNNIQVYERIRVQAELAGADVEHYVNGDRMAEARRIQRQILRTQFGLRNM</sequence>
<keyword evidence="6" id="KW-0378">Hydrolase</keyword>
<name>A0A0J7MVZ1_LASNI</name>
<evidence type="ECO:0000313" key="9">
    <source>
        <dbReference type="EMBL" id="KMQ84620.1"/>
    </source>
</evidence>
<accession>A0A0J7MVZ1</accession>
<keyword evidence="5" id="KW-0479">Metal-binding</keyword>
<keyword evidence="10" id="KW-1185">Reference proteome</keyword>
<evidence type="ECO:0000259" key="8">
    <source>
        <dbReference type="Pfam" id="PF13359"/>
    </source>
</evidence>
<dbReference type="InterPro" id="IPR027806">
    <property type="entry name" value="HARBI1_dom"/>
</dbReference>
<evidence type="ECO:0000313" key="10">
    <source>
        <dbReference type="Proteomes" id="UP000036403"/>
    </source>
</evidence>
<comment type="cofactor">
    <cofactor evidence="1">
        <name>a divalent metal cation</name>
        <dbReference type="ChEBI" id="CHEBI:60240"/>
    </cofactor>
</comment>
<dbReference type="GO" id="GO:0046872">
    <property type="term" value="F:metal ion binding"/>
    <property type="evidence" value="ECO:0007669"/>
    <property type="project" value="UniProtKB-KW"/>
</dbReference>
<evidence type="ECO:0000256" key="1">
    <source>
        <dbReference type="ARBA" id="ARBA00001968"/>
    </source>
</evidence>
<evidence type="ECO:0000256" key="7">
    <source>
        <dbReference type="ARBA" id="ARBA00023242"/>
    </source>
</evidence>
<comment type="similarity">
    <text evidence="3">Belongs to the HARBI1 family.</text>
</comment>
<dbReference type="PaxDb" id="67767-A0A0J7MVZ1"/>
<dbReference type="GO" id="GO:0016787">
    <property type="term" value="F:hydrolase activity"/>
    <property type="evidence" value="ECO:0007669"/>
    <property type="project" value="UniProtKB-KW"/>
</dbReference>
<evidence type="ECO:0000256" key="6">
    <source>
        <dbReference type="ARBA" id="ARBA00022801"/>
    </source>
</evidence>
<evidence type="ECO:0000256" key="5">
    <source>
        <dbReference type="ARBA" id="ARBA00022723"/>
    </source>
</evidence>
<dbReference type="EMBL" id="LBMM01015919">
    <property type="protein sequence ID" value="KMQ84620.1"/>
    <property type="molecule type" value="Genomic_DNA"/>
</dbReference>
<dbReference type="Proteomes" id="UP000036403">
    <property type="component" value="Unassembled WGS sequence"/>
</dbReference>
<reference evidence="9 10" key="1">
    <citation type="submission" date="2015-04" db="EMBL/GenBank/DDBJ databases">
        <title>Lasius niger genome sequencing.</title>
        <authorList>
            <person name="Konorov E.A."/>
            <person name="Nikitin M.A."/>
            <person name="Kirill M.V."/>
            <person name="Chang P."/>
        </authorList>
    </citation>
    <scope>NUCLEOTIDE SEQUENCE [LARGE SCALE GENOMIC DNA]</scope>
    <source>
        <tissue evidence="9">Whole</tissue>
    </source>
</reference>
<gene>
    <name evidence="9" type="ORF">RF55_17442</name>
</gene>
<dbReference type="Pfam" id="PF13359">
    <property type="entry name" value="DDE_Tnp_4"/>
    <property type="match status" value="1"/>
</dbReference>
<dbReference type="InterPro" id="IPR045249">
    <property type="entry name" value="HARBI1-like"/>
</dbReference>
<organism evidence="9 10">
    <name type="scientific">Lasius niger</name>
    <name type="common">Black garden ant</name>
    <dbReference type="NCBI Taxonomy" id="67767"/>
    <lineage>
        <taxon>Eukaryota</taxon>
        <taxon>Metazoa</taxon>
        <taxon>Ecdysozoa</taxon>
        <taxon>Arthropoda</taxon>
        <taxon>Hexapoda</taxon>
        <taxon>Insecta</taxon>
        <taxon>Pterygota</taxon>
        <taxon>Neoptera</taxon>
        <taxon>Endopterygota</taxon>
        <taxon>Hymenoptera</taxon>
        <taxon>Apocrita</taxon>
        <taxon>Aculeata</taxon>
        <taxon>Formicoidea</taxon>
        <taxon>Formicidae</taxon>
        <taxon>Formicinae</taxon>
        <taxon>Lasius</taxon>
        <taxon>Lasius</taxon>
    </lineage>
</organism>
<evidence type="ECO:0000256" key="2">
    <source>
        <dbReference type="ARBA" id="ARBA00004123"/>
    </source>
</evidence>
<dbReference type="PANTHER" id="PTHR22930:SF267">
    <property type="entry name" value="NUCLEASE HARBI1-RELATED"/>
    <property type="match status" value="1"/>
</dbReference>
<dbReference type="PANTHER" id="PTHR22930">
    <property type="match status" value="1"/>
</dbReference>
<dbReference type="GO" id="GO:0004518">
    <property type="term" value="F:nuclease activity"/>
    <property type="evidence" value="ECO:0007669"/>
    <property type="project" value="UniProtKB-KW"/>
</dbReference>
<comment type="caution">
    <text evidence="9">The sequence shown here is derived from an EMBL/GenBank/DDBJ whole genome shotgun (WGS) entry which is preliminary data.</text>
</comment>
<dbReference type="AlphaFoldDB" id="A0A0J7MVZ1"/>
<protein>
    <submittedName>
        <fullName evidence="9">Nuclease harbi1</fullName>
    </submittedName>
</protein>
<keyword evidence="7" id="KW-0539">Nucleus</keyword>